<dbReference type="Proteomes" id="UP000429811">
    <property type="component" value="Unassembled WGS sequence"/>
</dbReference>
<dbReference type="RefSeq" id="WP_154251080.1">
    <property type="nucleotide sequence ID" value="NZ_JADMSX010000050.1"/>
</dbReference>
<comment type="caution">
    <text evidence="1">The sequence shown here is derived from an EMBL/GenBank/DDBJ whole genome shotgun (WGS) entry which is preliminary data.</text>
</comment>
<gene>
    <name evidence="1" type="ORF">GKE90_22020</name>
</gene>
<name>A0A6I2RQC1_FLAPL</name>
<dbReference type="EMBL" id="WKPO01000074">
    <property type="protein sequence ID" value="MSB51317.1"/>
    <property type="molecule type" value="Genomic_DNA"/>
</dbReference>
<sequence>MVGVNWLQNPNHVVYGRPEELLPRLSRDLGIPDLAERVDAFQRRPAPAGINIKGKKRTTLKLFIPNLLFSQPIEMGENVWIYTGELNPAYCLFSPWAENTQVGQ</sequence>
<reference evidence="1 2" key="1">
    <citation type="journal article" date="2019" name="Nat. Med.">
        <title>A library of human gut bacterial isolates paired with longitudinal multiomics data enables mechanistic microbiome research.</title>
        <authorList>
            <person name="Poyet M."/>
            <person name="Groussin M."/>
            <person name="Gibbons S.M."/>
            <person name="Avila-Pacheco J."/>
            <person name="Jiang X."/>
            <person name="Kearney S.M."/>
            <person name="Perrotta A.R."/>
            <person name="Berdy B."/>
            <person name="Zhao S."/>
            <person name="Lieberman T.D."/>
            <person name="Swanson P.K."/>
            <person name="Smith M."/>
            <person name="Roesemann S."/>
            <person name="Alexander J.E."/>
            <person name="Rich S.A."/>
            <person name="Livny J."/>
            <person name="Vlamakis H."/>
            <person name="Clish C."/>
            <person name="Bullock K."/>
            <person name="Deik A."/>
            <person name="Scott J."/>
            <person name="Pierce K.A."/>
            <person name="Xavier R.J."/>
            <person name="Alm E.J."/>
        </authorList>
    </citation>
    <scope>NUCLEOTIDE SEQUENCE [LARGE SCALE GENOMIC DNA]</scope>
    <source>
        <strain evidence="1 2">BIOML-A5</strain>
    </source>
</reference>
<evidence type="ECO:0000313" key="2">
    <source>
        <dbReference type="Proteomes" id="UP000429811"/>
    </source>
</evidence>
<dbReference type="AlphaFoldDB" id="A0A6I2RQC1"/>
<accession>A0A6I2RQC1</accession>
<proteinExistence type="predicted"/>
<organism evidence="1 2">
    <name type="scientific">Flavonifractor plautii</name>
    <name type="common">Fusobacterium plautii</name>
    <dbReference type="NCBI Taxonomy" id="292800"/>
    <lineage>
        <taxon>Bacteria</taxon>
        <taxon>Bacillati</taxon>
        <taxon>Bacillota</taxon>
        <taxon>Clostridia</taxon>
        <taxon>Eubacteriales</taxon>
        <taxon>Oscillospiraceae</taxon>
        <taxon>Flavonifractor</taxon>
    </lineage>
</organism>
<evidence type="ECO:0000313" key="1">
    <source>
        <dbReference type="EMBL" id="MSB51317.1"/>
    </source>
</evidence>
<protein>
    <submittedName>
        <fullName evidence="1">Uncharacterized protein</fullName>
    </submittedName>
</protein>